<dbReference type="PANTHER" id="PTHR35394:SF5">
    <property type="entry name" value="DUF3176 DOMAIN-CONTAINING PROTEIN"/>
    <property type="match status" value="1"/>
</dbReference>
<name>A0A395SGL4_9HYPO</name>
<keyword evidence="1" id="KW-0472">Membrane</keyword>
<gene>
    <name evidence="2" type="ORF">FLONG3_7179</name>
</gene>
<evidence type="ECO:0000313" key="2">
    <source>
        <dbReference type="EMBL" id="RGP71229.1"/>
    </source>
</evidence>
<sequence>MQPRSRSYKQTPDRNMDAEYVELDSLTESSKTNKYVRYGTLSKDGWGLEMLSSLTTVILFTGMVVIFCTMSNKAYSKWPFSISINAAISILSTGCTAAMMHNSSRDLYNIERFDQASRGPYGSMLFIFRVPWNIATLGAFITILRLGFSPFAQEVGLYDMRSVPLFECGGACVWRDSYISLGFKSTCENVTVSTLKTETCVGPHKQGTDFVHHCNMTTPGGIKLDTQYATDFLTTFRINATATTALENFNKPLADIARIAVYRSTWGDPFGDVNITECAVAFTAFEYSKAEANGSTFSFGKVDEIDIRNLGWSWEGPRTDFSLVSNKSTTPNLPQFKISSVEIEALQEFFQSVTFKSEFLDGRYFNTNSGLSAALAGGVDLPRAFDNMAAAMTEYIRSGPNMKLAQGVRRESELFVLVRWYWLIGPVLLELAALTFAIFSIVGTARKHEVPLWKSSALVLLNCRHNMTAGTIHGEFQDVKELERIARISKARLE</sequence>
<keyword evidence="1" id="KW-0812">Transmembrane</keyword>
<keyword evidence="1" id="KW-1133">Transmembrane helix</keyword>
<dbReference type="Pfam" id="PF11374">
    <property type="entry name" value="DUF3176"/>
    <property type="match status" value="1"/>
</dbReference>
<proteinExistence type="predicted"/>
<organism evidence="2 3">
    <name type="scientific">Fusarium longipes</name>
    <dbReference type="NCBI Taxonomy" id="694270"/>
    <lineage>
        <taxon>Eukaryota</taxon>
        <taxon>Fungi</taxon>
        <taxon>Dikarya</taxon>
        <taxon>Ascomycota</taxon>
        <taxon>Pezizomycotina</taxon>
        <taxon>Sordariomycetes</taxon>
        <taxon>Hypocreomycetidae</taxon>
        <taxon>Hypocreales</taxon>
        <taxon>Nectriaceae</taxon>
        <taxon>Fusarium</taxon>
    </lineage>
</organism>
<feature type="transmembrane region" description="Helical" evidence="1">
    <location>
        <begin position="420"/>
        <end position="442"/>
    </location>
</feature>
<keyword evidence="3" id="KW-1185">Reference proteome</keyword>
<feature type="transmembrane region" description="Helical" evidence="1">
    <location>
        <begin position="121"/>
        <end position="144"/>
    </location>
</feature>
<evidence type="ECO:0000256" key="1">
    <source>
        <dbReference type="SAM" id="Phobius"/>
    </source>
</evidence>
<reference evidence="2 3" key="1">
    <citation type="journal article" date="2018" name="PLoS Pathog.">
        <title>Evolution of structural diversity of trichothecenes, a family of toxins produced by plant pathogenic and entomopathogenic fungi.</title>
        <authorList>
            <person name="Proctor R.H."/>
            <person name="McCormick S.P."/>
            <person name="Kim H.S."/>
            <person name="Cardoza R.E."/>
            <person name="Stanley A.M."/>
            <person name="Lindo L."/>
            <person name="Kelly A."/>
            <person name="Brown D.W."/>
            <person name="Lee T."/>
            <person name="Vaughan M.M."/>
            <person name="Alexander N.J."/>
            <person name="Busman M."/>
            <person name="Gutierrez S."/>
        </authorList>
    </citation>
    <scope>NUCLEOTIDE SEQUENCE [LARGE SCALE GENOMIC DNA]</scope>
    <source>
        <strain evidence="2 3">NRRL 20695</strain>
    </source>
</reference>
<dbReference type="Proteomes" id="UP000266234">
    <property type="component" value="Unassembled WGS sequence"/>
</dbReference>
<dbReference type="AlphaFoldDB" id="A0A395SGL4"/>
<feature type="transmembrane region" description="Helical" evidence="1">
    <location>
        <begin position="82"/>
        <end position="101"/>
    </location>
</feature>
<dbReference type="EMBL" id="PXOG01000162">
    <property type="protein sequence ID" value="RGP71229.1"/>
    <property type="molecule type" value="Genomic_DNA"/>
</dbReference>
<dbReference type="InterPro" id="IPR021514">
    <property type="entry name" value="DUF3176"/>
</dbReference>
<feature type="transmembrane region" description="Helical" evidence="1">
    <location>
        <begin position="50"/>
        <end position="70"/>
    </location>
</feature>
<accession>A0A395SGL4</accession>
<dbReference type="PANTHER" id="PTHR35394">
    <property type="entry name" value="DUF3176 DOMAIN-CONTAINING PROTEIN"/>
    <property type="match status" value="1"/>
</dbReference>
<comment type="caution">
    <text evidence="2">The sequence shown here is derived from an EMBL/GenBank/DDBJ whole genome shotgun (WGS) entry which is preliminary data.</text>
</comment>
<dbReference type="OrthoDB" id="5376804at2759"/>
<protein>
    <submittedName>
        <fullName evidence="2">Uncharacterized protein</fullName>
    </submittedName>
</protein>
<dbReference type="STRING" id="694270.A0A395SGL4"/>
<evidence type="ECO:0000313" key="3">
    <source>
        <dbReference type="Proteomes" id="UP000266234"/>
    </source>
</evidence>